<dbReference type="Proteomes" id="UP001607303">
    <property type="component" value="Unassembled WGS sequence"/>
</dbReference>
<keyword evidence="2" id="KW-1133">Transmembrane helix</keyword>
<gene>
    <name evidence="3" type="ORF">V1477_007523</name>
</gene>
<feature type="region of interest" description="Disordered" evidence="1">
    <location>
        <begin position="1038"/>
        <end position="1072"/>
    </location>
</feature>
<evidence type="ECO:0000256" key="2">
    <source>
        <dbReference type="SAM" id="Phobius"/>
    </source>
</evidence>
<sequence length="1932" mass="220222">MIRRQLIFYSIMIVSPSVSLIAAGVASGICFFLFSTLRKGKEAESRRKTKEIVVADDGRCACCLKPFLIGRGISCSDCGARSCRKVCSRWDCEDNAWHCLFCHQQRSWARKREKWFETFGGTFKEEELHRYFDTAKSRVYVAGVENAATGSGLDLATGGQEDSNTMETVRAFIEKIIEDLIGNVDDASIDRLYDHPEYDRLLATYSVQLADALARLAVSVHHSIANKPSTDSPTMAHSALRELVERAVEEAKKLPGLAGSSTDNQRTNEECNISEHSYEDLLATAILNKVIEKFQREQVDGNSNVLHEKPSAKAESEAELGLDEGVEEGSSSLEPLSQDECSSDCSGPRSRHSRNRQEPLSLTIEERIEEVTTTYTSDEDPPECVKNGLRITNVRRVPFPELGMDIIDPSQESSDESQDEEYVSTVHVDLISPFQSWEENWLFQKKRVPIQSDPVAMLVPSSSADFKALIGDKDAEDTSDLSECSSAQSDEEIEKELIEAINNVVPRSPRMSECEMVESSLNENEVARKNIEDFHSKSCESIETLLTLDNKDVTTSELCNGDVKCVTEETNDGKNAIEEIQKETKLVKISLSDGFAKEETNCKIEMNDKKFEIESAECEVENKQMVDSKTEMQRADIGLLQSRKDTSPDVPMIPTPSTSENNFEIVTNVAVLDFNEKEIFNSLEATRKMMDQDINGEEDKTPLYSLDVYSKEEVHFEDGAQQESEYTEHYDTATQRHLDSLTKDDIYVSQNDIINNEVLEITEFTSNSLFEDETSKCREAVAFAKAESASYLSLEKIADKDIQLATPPRPGTIAEREHRKWENAPPIENNPYSKQSIQKRLLERQYSRRSADIPGIHAELPKSNGTDLVLVPNEPDIKRFGRDYYINNAKSPSGDKTRKPATASASSRPSSALSQRSGSTGTDQEQQVSFELGKFEEASLHGSLVRRSYRDRHASPNFAINPLSRLELNENFDETKMADEPRLLIEESKKDIFITDDQRCINNDVETPADLWISEIPSKFQNDVTVIDNIEFDNVTFNPLYQPPEEERSPIGSSPSDRDSGMDSIESNDLGSNKTKDVYWEKLSCSKDEMNAKENQIISTNNKRYLNTFNYKYHTFGGIRNSVFYRQDRTINFEDDDFENDVVEDNFFFGSPDFVNMKFQTFGGIKKRKKIDSKKIQAYSRIKLRPTIQMTKGSKVNHSMNRSIVHDDANKSEDITKSGTVDEDDWLDEEESADTRSLECQFKSNDRDFLQLLNRNSDVRNRRKKVLKRQTKIGSLKNNEYNEEDKNCENRDNVDDTEVTNLMDDTSSISKSLSSSNHPYHSIDLSKRNGARKMIAKGKLVRQYSRSSEEGKLKLEPPIIPQVMEQNFKTLKELKSSNARKKKRKDDPTNKILNIRSLSNITIWNETFGQLNFADFYPKEYQRLRSDLALTLHNHSFPFSEESLDKDVTYDSTRSRMEKWRRNNSNSSTEDSAKDEYLEKKKNDVSLIKRQTSWNDQKVEDLLENERKNSKNEINARLNNQDNNCGIFETKKSYNQSDNQKMIRRIDLKAYGFANEFDSNKGKIVKPTRPQRVVNKLDLKSFGYDGGLRRTQSHNQIDGVDIKPRVVRVEKKSNLKHFGDHRNFDDRDIYEGQCSDDRSLTQSTGTLNELCEQMDHNLFSTMTSAKSVPNIAKSEYYENSNENSKDIESEEENALNDPKDKKLEVDVENDSGSSNVSSEIDAEEKDRSTEKLLYGNQEEEEDFSEEKMNLKNIIENKLPMPSVRRLAEAFNKPSVISSIPAPRTTKSNTALNERSPTPEVQIIETPRQMHSLTARSLSKQFRDGLRQIPNKVTSPPASHVAMEQPNGRENQSEIVQTKKDNSLKDINVIAPGKLKSNIKFWEQMQRRIIILYKISENTMKHRFETMEIQNDCISREVTILTTCKNVLTEYIK</sequence>
<evidence type="ECO:0000256" key="1">
    <source>
        <dbReference type="SAM" id="MobiDB-lite"/>
    </source>
</evidence>
<feature type="compositionally biased region" description="Basic and acidic residues" evidence="1">
    <location>
        <begin position="306"/>
        <end position="316"/>
    </location>
</feature>
<keyword evidence="2" id="KW-0472">Membrane</keyword>
<evidence type="ECO:0000313" key="3">
    <source>
        <dbReference type="EMBL" id="KAL2744981.1"/>
    </source>
</evidence>
<proteinExistence type="predicted"/>
<dbReference type="Gene3D" id="3.30.40.10">
    <property type="entry name" value="Zinc/RING finger domain, C3HC4 (zinc finger)"/>
    <property type="match status" value="1"/>
</dbReference>
<feature type="region of interest" description="Disordered" evidence="1">
    <location>
        <begin position="1677"/>
        <end position="1730"/>
    </location>
</feature>
<feature type="compositionally biased region" description="Polar residues" evidence="1">
    <location>
        <begin position="329"/>
        <end position="345"/>
    </location>
</feature>
<comment type="caution">
    <text evidence="3">The sequence shown here is derived from an EMBL/GenBank/DDBJ whole genome shotgun (WGS) entry which is preliminary data.</text>
</comment>
<protein>
    <submittedName>
        <fullName evidence="3">Myb-like protein X isoform X3</fullName>
    </submittedName>
</protein>
<feature type="region of interest" description="Disordered" evidence="1">
    <location>
        <begin position="805"/>
        <end position="834"/>
    </location>
</feature>
<feature type="region of interest" description="Disordered" evidence="1">
    <location>
        <begin position="1453"/>
        <end position="1476"/>
    </location>
</feature>
<evidence type="ECO:0000313" key="4">
    <source>
        <dbReference type="Proteomes" id="UP001607303"/>
    </source>
</evidence>
<feature type="region of interest" description="Disordered" evidence="1">
    <location>
        <begin position="302"/>
        <end position="362"/>
    </location>
</feature>
<keyword evidence="4" id="KW-1185">Reference proteome</keyword>
<feature type="compositionally biased region" description="Low complexity" evidence="1">
    <location>
        <begin position="901"/>
        <end position="919"/>
    </location>
</feature>
<reference evidence="3 4" key="1">
    <citation type="journal article" date="2024" name="Ann. Entomol. Soc. Am.">
        <title>Genomic analyses of the southern and eastern yellowjacket wasps (Hymenoptera: Vespidae) reveal evolutionary signatures of social life.</title>
        <authorList>
            <person name="Catto M.A."/>
            <person name="Caine P.B."/>
            <person name="Orr S.E."/>
            <person name="Hunt B.G."/>
            <person name="Goodisman M.A.D."/>
        </authorList>
    </citation>
    <scope>NUCLEOTIDE SEQUENCE [LARGE SCALE GENOMIC DNA]</scope>
    <source>
        <strain evidence="3">232</strain>
        <tissue evidence="3">Head and thorax</tissue>
    </source>
</reference>
<feature type="compositionally biased region" description="Acidic residues" evidence="1">
    <location>
        <begin position="317"/>
        <end position="327"/>
    </location>
</feature>
<dbReference type="EMBL" id="JAYRBN010000050">
    <property type="protein sequence ID" value="KAL2744981.1"/>
    <property type="molecule type" value="Genomic_DNA"/>
</dbReference>
<dbReference type="InterPro" id="IPR013083">
    <property type="entry name" value="Znf_RING/FYVE/PHD"/>
</dbReference>
<name>A0ABD2CIR9_VESMC</name>
<accession>A0ABD2CIR9</accession>
<feature type="region of interest" description="Disordered" evidence="1">
    <location>
        <begin position="1828"/>
        <end position="1851"/>
    </location>
</feature>
<organism evidence="3 4">
    <name type="scientific">Vespula maculifrons</name>
    <name type="common">Eastern yellow jacket</name>
    <name type="synonym">Wasp</name>
    <dbReference type="NCBI Taxonomy" id="7453"/>
    <lineage>
        <taxon>Eukaryota</taxon>
        <taxon>Metazoa</taxon>
        <taxon>Ecdysozoa</taxon>
        <taxon>Arthropoda</taxon>
        <taxon>Hexapoda</taxon>
        <taxon>Insecta</taxon>
        <taxon>Pterygota</taxon>
        <taxon>Neoptera</taxon>
        <taxon>Endopterygota</taxon>
        <taxon>Hymenoptera</taxon>
        <taxon>Apocrita</taxon>
        <taxon>Aculeata</taxon>
        <taxon>Vespoidea</taxon>
        <taxon>Vespidae</taxon>
        <taxon>Vespinae</taxon>
        <taxon>Vespula</taxon>
    </lineage>
</organism>
<feature type="region of interest" description="Disordered" evidence="1">
    <location>
        <begin position="882"/>
        <end position="926"/>
    </location>
</feature>
<feature type="transmembrane region" description="Helical" evidence="2">
    <location>
        <begin position="7"/>
        <end position="34"/>
    </location>
</feature>
<keyword evidence="2" id="KW-0812">Transmembrane</keyword>
<feature type="region of interest" description="Disordered" evidence="1">
    <location>
        <begin position="1209"/>
        <end position="1228"/>
    </location>
</feature>